<sequence>MFIVAYIIIGMTVLSVCAISTNGALDAGGAYYMISHALGPEFGGSIGIMFFLTNVCGSALFMLGLVESIMDTFGVPQGSCCSETTASCGTSMPTFRYFTWHTCVLGIVGCGIMMFLINLIYASASIAFMLFLLVIIHYLSPTSSWGYISQALIFHQQLSSSLIFKALCFPADTLPSDPLQSRYDSWLTLIDKLNIKAFVNLTLADTIRHGVQQLLFISGLVTAPEEKLQQLLRELRIKADIHTVAWDSVVALHWHKQAGRKPEEELELEEEDFVNSFPSNATRISDDYLQAINRMILQQASEPAMRFLYLPRPPVDTSLYHTYLHHLDIMTKDLGPTLLIHGHSPLSLPRPPVDTSLYHTYLHHLDIMTKDLGPTLLIHG</sequence>
<dbReference type="Gene3D" id="1.20.1740.10">
    <property type="entry name" value="Amino acid/polyamine transporter I"/>
    <property type="match status" value="1"/>
</dbReference>
<protein>
    <submittedName>
        <fullName evidence="7">Solute carrier family 12 member 9-like</fullName>
    </submittedName>
</protein>
<accession>A0ABR0Z1S7</accession>
<evidence type="ECO:0000256" key="5">
    <source>
        <dbReference type="SAM" id="Phobius"/>
    </source>
</evidence>
<dbReference type="PANTHER" id="PTHR11827">
    <property type="entry name" value="SOLUTE CARRIER FAMILY 12, CATION COTRANSPORTERS"/>
    <property type="match status" value="1"/>
</dbReference>
<comment type="subcellular location">
    <subcellularLocation>
        <location evidence="1">Membrane</location>
        <topology evidence="1">Multi-pass membrane protein</topology>
    </subcellularLocation>
</comment>
<evidence type="ECO:0000256" key="2">
    <source>
        <dbReference type="ARBA" id="ARBA00022692"/>
    </source>
</evidence>
<keyword evidence="3 5" id="KW-1133">Transmembrane helix</keyword>
<keyword evidence="8" id="KW-1185">Reference proteome</keyword>
<feature type="transmembrane region" description="Helical" evidence="5">
    <location>
        <begin position="98"/>
        <end position="121"/>
    </location>
</feature>
<keyword evidence="2 5" id="KW-0812">Transmembrane</keyword>
<dbReference type="PANTHER" id="PTHR11827:SF96">
    <property type="entry name" value="SOLUTE CARRIER FAMILY 12 MEMBER 9"/>
    <property type="match status" value="1"/>
</dbReference>
<evidence type="ECO:0000256" key="1">
    <source>
        <dbReference type="ARBA" id="ARBA00004141"/>
    </source>
</evidence>
<evidence type="ECO:0000256" key="4">
    <source>
        <dbReference type="ARBA" id="ARBA00023136"/>
    </source>
</evidence>
<dbReference type="Pfam" id="PF00324">
    <property type="entry name" value="AA_permease"/>
    <property type="match status" value="1"/>
</dbReference>
<evidence type="ECO:0000313" key="8">
    <source>
        <dbReference type="Proteomes" id="UP001369086"/>
    </source>
</evidence>
<feature type="domain" description="Amino acid permease/ SLC12A" evidence="6">
    <location>
        <begin position="1"/>
        <end position="65"/>
    </location>
</feature>
<evidence type="ECO:0000259" key="6">
    <source>
        <dbReference type="Pfam" id="PF00324"/>
    </source>
</evidence>
<gene>
    <name evidence="7" type="ORF">HHUSO_G21174</name>
</gene>
<evidence type="ECO:0000256" key="3">
    <source>
        <dbReference type="ARBA" id="ARBA00022989"/>
    </source>
</evidence>
<feature type="transmembrane region" description="Helical" evidence="5">
    <location>
        <begin position="6"/>
        <end position="34"/>
    </location>
</feature>
<dbReference type="EMBL" id="JAHFZB010000019">
    <property type="protein sequence ID" value="KAK6478785.1"/>
    <property type="molecule type" value="Genomic_DNA"/>
</dbReference>
<proteinExistence type="predicted"/>
<comment type="caution">
    <text evidence="7">The sequence shown here is derived from an EMBL/GenBank/DDBJ whole genome shotgun (WGS) entry which is preliminary data.</text>
</comment>
<dbReference type="InterPro" id="IPR004842">
    <property type="entry name" value="SLC12A_fam"/>
</dbReference>
<dbReference type="Proteomes" id="UP001369086">
    <property type="component" value="Unassembled WGS sequence"/>
</dbReference>
<feature type="transmembrane region" description="Helical" evidence="5">
    <location>
        <begin position="46"/>
        <end position="66"/>
    </location>
</feature>
<evidence type="ECO:0000313" key="7">
    <source>
        <dbReference type="EMBL" id="KAK6478785.1"/>
    </source>
</evidence>
<dbReference type="InterPro" id="IPR004841">
    <property type="entry name" value="AA-permease/SLC12A_dom"/>
</dbReference>
<feature type="transmembrane region" description="Helical" evidence="5">
    <location>
        <begin position="128"/>
        <end position="148"/>
    </location>
</feature>
<reference evidence="7 8" key="1">
    <citation type="submission" date="2021-05" db="EMBL/GenBank/DDBJ databases">
        <authorList>
            <person name="Zahm M."/>
            <person name="Klopp C."/>
            <person name="Cabau C."/>
            <person name="Kuhl H."/>
            <person name="Suciu R."/>
            <person name="Ciorpac M."/>
            <person name="Holostenco D."/>
            <person name="Gessner J."/>
            <person name="Wuertz S."/>
            <person name="Hohne C."/>
            <person name="Stock M."/>
            <person name="Gislard M."/>
            <person name="Lluch J."/>
            <person name="Milhes M."/>
            <person name="Lampietro C."/>
            <person name="Lopez Roques C."/>
            <person name="Donnadieu C."/>
            <person name="Du K."/>
            <person name="Schartl M."/>
            <person name="Guiguen Y."/>
        </authorList>
    </citation>
    <scope>NUCLEOTIDE SEQUENCE [LARGE SCALE GENOMIC DNA]</scope>
    <source>
        <strain evidence="7">Hh-F2</strain>
        <tissue evidence="7">Blood</tissue>
    </source>
</reference>
<keyword evidence="4 5" id="KW-0472">Membrane</keyword>
<organism evidence="7 8">
    <name type="scientific">Huso huso</name>
    <name type="common">Beluga</name>
    <name type="synonym">Acipenser huso</name>
    <dbReference type="NCBI Taxonomy" id="61971"/>
    <lineage>
        <taxon>Eukaryota</taxon>
        <taxon>Metazoa</taxon>
        <taxon>Chordata</taxon>
        <taxon>Craniata</taxon>
        <taxon>Vertebrata</taxon>
        <taxon>Euteleostomi</taxon>
        <taxon>Actinopterygii</taxon>
        <taxon>Chondrostei</taxon>
        <taxon>Acipenseriformes</taxon>
        <taxon>Acipenseridae</taxon>
        <taxon>Huso</taxon>
    </lineage>
</organism>
<name>A0ABR0Z1S7_HUSHU</name>